<evidence type="ECO:0000256" key="1">
    <source>
        <dbReference type="ARBA" id="ARBA00004167"/>
    </source>
</evidence>
<feature type="domain" description="Late embryogenesis abundant protein LEA-2 subgroup" evidence="6">
    <location>
        <begin position="80"/>
        <end position="168"/>
    </location>
</feature>
<reference evidence="7" key="3">
    <citation type="submission" date="2022-01" db="UniProtKB">
        <authorList>
            <consortium name="EnsemblPlants"/>
        </authorList>
    </citation>
    <scope>IDENTIFICATION</scope>
    <source>
        <strain evidence="7">subsp. vulgare</strain>
    </source>
</reference>
<dbReference type="InterPro" id="IPR004864">
    <property type="entry name" value="LEA_2"/>
</dbReference>
<dbReference type="Pfam" id="PF03168">
    <property type="entry name" value="LEA_2"/>
    <property type="match status" value="1"/>
</dbReference>
<evidence type="ECO:0000313" key="7">
    <source>
        <dbReference type="EnsemblPlants" id="HORVU.MOREX.r3.3HG0315640.1.CDS1"/>
    </source>
</evidence>
<dbReference type="SUPFAM" id="SSF117070">
    <property type="entry name" value="LEA14-like"/>
    <property type="match status" value="1"/>
</dbReference>
<dbReference type="PANTHER" id="PTHR31234">
    <property type="entry name" value="LATE EMBRYOGENESIS ABUNDANT (LEA) HYDROXYPROLINE-RICH GLYCOPROTEIN FAMILY"/>
    <property type="match status" value="1"/>
</dbReference>
<evidence type="ECO:0000259" key="6">
    <source>
        <dbReference type="Pfam" id="PF03168"/>
    </source>
</evidence>
<evidence type="ECO:0000256" key="5">
    <source>
        <dbReference type="SAM" id="Phobius"/>
    </source>
</evidence>
<reference evidence="8" key="1">
    <citation type="journal article" date="2012" name="Nature">
        <title>A physical, genetic and functional sequence assembly of the barley genome.</title>
        <authorList>
            <consortium name="The International Barley Genome Sequencing Consortium"/>
            <person name="Mayer K.F."/>
            <person name="Waugh R."/>
            <person name="Brown J.W."/>
            <person name="Schulman A."/>
            <person name="Langridge P."/>
            <person name="Platzer M."/>
            <person name="Fincher G.B."/>
            <person name="Muehlbauer G.J."/>
            <person name="Sato K."/>
            <person name="Close T.J."/>
            <person name="Wise R.P."/>
            <person name="Stein N."/>
        </authorList>
    </citation>
    <scope>NUCLEOTIDE SEQUENCE [LARGE SCALE GENOMIC DNA]</scope>
    <source>
        <strain evidence="8">cv. Morex</strain>
    </source>
</reference>
<dbReference type="GO" id="GO:0016020">
    <property type="term" value="C:membrane"/>
    <property type="evidence" value="ECO:0007669"/>
    <property type="project" value="UniProtKB-SubCell"/>
</dbReference>
<accession>A0A8I7B6D4</accession>
<evidence type="ECO:0000313" key="8">
    <source>
        <dbReference type="Proteomes" id="UP000011116"/>
    </source>
</evidence>
<dbReference type="PANTHER" id="PTHR31234:SF65">
    <property type="entry name" value="LATE EMBRYOGENESIS ABUNDANT PROTEIN, LEA_2 SUBGROUP"/>
    <property type="match status" value="1"/>
</dbReference>
<dbReference type="Gramene" id="HORVU.MOREX.r3.3HG0315640.1">
    <property type="protein sequence ID" value="HORVU.MOREX.r3.3HG0315640.1.CDS1"/>
    <property type="gene ID" value="HORVU.MOREX.r3.3HG0315640"/>
</dbReference>
<dbReference type="Gramene" id="HORVU.MOREX.r2.3HG0263660.1">
    <property type="protein sequence ID" value="HORVU.MOREX.r2.3HG0263660.1.CDS.1"/>
    <property type="gene ID" value="HORVU.MOREX.r2.3HG0263660"/>
</dbReference>
<keyword evidence="8" id="KW-1185">Reference proteome</keyword>
<keyword evidence="3 5" id="KW-1133">Transmembrane helix</keyword>
<protein>
    <recommendedName>
        <fullName evidence="6">Late embryogenesis abundant protein LEA-2 subgroup domain-containing protein</fullName>
    </recommendedName>
</protein>
<feature type="transmembrane region" description="Helical" evidence="5">
    <location>
        <begin position="22"/>
        <end position="46"/>
    </location>
</feature>
<comment type="subcellular location">
    <subcellularLocation>
        <location evidence="1">Membrane</location>
        <topology evidence="1">Single-pass membrane protein</topology>
    </subcellularLocation>
</comment>
<keyword evidence="4 5" id="KW-0472">Membrane</keyword>
<reference evidence="7" key="2">
    <citation type="submission" date="2020-10" db="EMBL/GenBank/DDBJ databases">
        <authorList>
            <person name="Scholz U."/>
            <person name="Mascher M."/>
            <person name="Fiebig A."/>
        </authorList>
    </citation>
    <scope>NUCLEOTIDE SEQUENCE [LARGE SCALE GENOMIC DNA]</scope>
    <source>
        <strain evidence="7">cv. Morex</strain>
    </source>
</reference>
<dbReference type="OMA" id="THDAGCA"/>
<name>A0A8I7B6D4_HORVV</name>
<dbReference type="EnsemblPlants" id="HORVU.MOREX.r3.3HG0315640.1">
    <property type="protein sequence ID" value="HORVU.MOREX.r3.3HG0315640.1.CDS1"/>
    <property type="gene ID" value="HORVU.MOREX.r3.3HG0315640"/>
</dbReference>
<dbReference type="AlphaFoldDB" id="A0A8I7B6D4"/>
<dbReference type="GO" id="GO:0098542">
    <property type="term" value="P:defense response to other organism"/>
    <property type="evidence" value="ECO:0007669"/>
    <property type="project" value="InterPro"/>
</dbReference>
<dbReference type="Proteomes" id="UP000011116">
    <property type="component" value="Chromosome 3H"/>
</dbReference>
<evidence type="ECO:0000256" key="4">
    <source>
        <dbReference type="ARBA" id="ARBA00023136"/>
    </source>
</evidence>
<keyword evidence="2 5" id="KW-0812">Transmembrane</keyword>
<dbReference type="Gene3D" id="2.60.40.1820">
    <property type="match status" value="1"/>
</dbReference>
<organism evidence="7 8">
    <name type="scientific">Hordeum vulgare subsp. vulgare</name>
    <name type="common">Domesticated barley</name>
    <dbReference type="NCBI Taxonomy" id="112509"/>
    <lineage>
        <taxon>Eukaryota</taxon>
        <taxon>Viridiplantae</taxon>
        <taxon>Streptophyta</taxon>
        <taxon>Embryophyta</taxon>
        <taxon>Tracheophyta</taxon>
        <taxon>Spermatophyta</taxon>
        <taxon>Magnoliopsida</taxon>
        <taxon>Liliopsida</taxon>
        <taxon>Poales</taxon>
        <taxon>Poaceae</taxon>
        <taxon>BOP clade</taxon>
        <taxon>Pooideae</taxon>
        <taxon>Triticodae</taxon>
        <taxon>Triticeae</taxon>
        <taxon>Hordeinae</taxon>
        <taxon>Hordeum</taxon>
    </lineage>
</organism>
<evidence type="ECO:0000256" key="2">
    <source>
        <dbReference type="ARBA" id="ARBA00022692"/>
    </source>
</evidence>
<sequence length="204" mass="21228">MPTAACDHGSAAATASRRRLRVFVVVSLALLLLLTMAFAVLAITALRRHPADTTISTIRLTSVSLSPGRLSLNVTLDVVLTIRNPSPVASFAHDAGLAEVYYHGVLAADATVPPGSIGAGSTNVVTIRLTVLADRLAGYAPQLYGDVFGGAGDVSLAVRTTVPGTVTVLGLLRHHAVVLTVCDVVVSVRRPGAQSSSCQYRTKF</sequence>
<proteinExistence type="predicted"/>
<evidence type="ECO:0000256" key="3">
    <source>
        <dbReference type="ARBA" id="ARBA00022989"/>
    </source>
</evidence>
<dbReference type="InterPro" id="IPR044839">
    <property type="entry name" value="NDR1-like"/>
</dbReference>